<keyword evidence="10" id="KW-1185">Reference proteome</keyword>
<dbReference type="InterPro" id="IPR005158">
    <property type="entry name" value="BTAD"/>
</dbReference>
<dbReference type="InterPro" id="IPR027417">
    <property type="entry name" value="P-loop_NTPase"/>
</dbReference>
<dbReference type="SMART" id="SM00028">
    <property type="entry name" value="TPR"/>
    <property type="match status" value="6"/>
</dbReference>
<evidence type="ECO:0000256" key="1">
    <source>
        <dbReference type="ARBA" id="ARBA00005820"/>
    </source>
</evidence>
<dbReference type="RefSeq" id="WP_173132488.1">
    <property type="nucleotide sequence ID" value="NZ_CBCSGW010000003.1"/>
</dbReference>
<evidence type="ECO:0000313" key="9">
    <source>
        <dbReference type="EMBL" id="NRN66438.1"/>
    </source>
</evidence>
<keyword evidence="4" id="KW-0804">Transcription</keyword>
<dbReference type="SUPFAM" id="SSF48452">
    <property type="entry name" value="TPR-like"/>
    <property type="match status" value="2"/>
</dbReference>
<keyword evidence="2" id="KW-0805">Transcription regulation</keyword>
<dbReference type="InterPro" id="IPR001867">
    <property type="entry name" value="OmpR/PhoB-type_DNA-bd"/>
</dbReference>
<proteinExistence type="inferred from homology"/>
<evidence type="ECO:0000256" key="6">
    <source>
        <dbReference type="PROSITE-ProRule" id="PRU01091"/>
    </source>
</evidence>
<dbReference type="Pfam" id="PF03704">
    <property type="entry name" value="BTAD"/>
    <property type="match status" value="1"/>
</dbReference>
<dbReference type="Proteomes" id="UP000763557">
    <property type="component" value="Unassembled WGS sequence"/>
</dbReference>
<evidence type="ECO:0000256" key="4">
    <source>
        <dbReference type="ARBA" id="ARBA00023163"/>
    </source>
</evidence>
<dbReference type="Gene3D" id="1.25.40.10">
    <property type="entry name" value="Tetratricopeptide repeat domain"/>
    <property type="match status" value="3"/>
</dbReference>
<dbReference type="PROSITE" id="PS50005">
    <property type="entry name" value="TPR"/>
    <property type="match status" value="1"/>
</dbReference>
<dbReference type="InterPro" id="IPR019734">
    <property type="entry name" value="TPR_rpt"/>
</dbReference>
<feature type="region of interest" description="Disordered" evidence="7">
    <location>
        <begin position="246"/>
        <end position="283"/>
    </location>
</feature>
<accession>A0ABX2F5H5</accession>
<dbReference type="SMART" id="SM01043">
    <property type="entry name" value="BTAD"/>
    <property type="match status" value="1"/>
</dbReference>
<feature type="DNA-binding region" description="OmpR/PhoB-type" evidence="6">
    <location>
        <begin position="1"/>
        <end position="93"/>
    </location>
</feature>
<dbReference type="Gene3D" id="3.40.50.300">
    <property type="entry name" value="P-loop containing nucleotide triphosphate hydrolases"/>
    <property type="match status" value="1"/>
</dbReference>
<dbReference type="PANTHER" id="PTHR35807">
    <property type="entry name" value="TRANSCRIPTIONAL REGULATOR REDD-RELATED"/>
    <property type="match status" value="1"/>
</dbReference>
<comment type="caution">
    <text evidence="9">The sequence shown here is derived from an EMBL/GenBank/DDBJ whole genome shotgun (WGS) entry which is preliminary data.</text>
</comment>
<evidence type="ECO:0000259" key="8">
    <source>
        <dbReference type="PROSITE" id="PS51755"/>
    </source>
</evidence>
<dbReference type="SUPFAM" id="SSF46894">
    <property type="entry name" value="C-terminal effector domain of the bipartite response regulators"/>
    <property type="match status" value="1"/>
</dbReference>
<feature type="repeat" description="TPR" evidence="5">
    <location>
        <begin position="731"/>
        <end position="764"/>
    </location>
</feature>
<dbReference type="Pfam" id="PF00486">
    <property type="entry name" value="Trans_reg_C"/>
    <property type="match status" value="1"/>
</dbReference>
<keyword evidence="3 6" id="KW-0238">DNA-binding</keyword>
<evidence type="ECO:0000256" key="2">
    <source>
        <dbReference type="ARBA" id="ARBA00023015"/>
    </source>
</evidence>
<dbReference type="InterPro" id="IPR051677">
    <property type="entry name" value="AfsR-DnrI-RedD_regulator"/>
</dbReference>
<dbReference type="Gene3D" id="1.10.10.10">
    <property type="entry name" value="Winged helix-like DNA-binding domain superfamily/Winged helix DNA-binding domain"/>
    <property type="match status" value="1"/>
</dbReference>
<dbReference type="CDD" id="cd15831">
    <property type="entry name" value="BTAD"/>
    <property type="match status" value="1"/>
</dbReference>
<name>A0ABX2F5H5_9PSEU</name>
<dbReference type="InterPro" id="IPR011990">
    <property type="entry name" value="TPR-like_helical_dom_sf"/>
</dbReference>
<dbReference type="PRINTS" id="PR00364">
    <property type="entry name" value="DISEASERSIST"/>
</dbReference>
<evidence type="ECO:0000313" key="10">
    <source>
        <dbReference type="Proteomes" id="UP000763557"/>
    </source>
</evidence>
<comment type="similarity">
    <text evidence="1">Belongs to the AfsR/DnrI/RedD regulatory family.</text>
</comment>
<dbReference type="PANTHER" id="PTHR35807:SF1">
    <property type="entry name" value="TRANSCRIPTIONAL REGULATOR REDD"/>
    <property type="match status" value="1"/>
</dbReference>
<keyword evidence="5" id="KW-0802">TPR repeat</keyword>
<dbReference type="PROSITE" id="PS51755">
    <property type="entry name" value="OMPR_PHOB"/>
    <property type="match status" value="1"/>
</dbReference>
<evidence type="ECO:0000256" key="5">
    <source>
        <dbReference type="PROSITE-ProRule" id="PRU00339"/>
    </source>
</evidence>
<gene>
    <name evidence="9" type="ORF">GC106_36630</name>
</gene>
<dbReference type="EMBL" id="JAAATY010000010">
    <property type="protein sequence ID" value="NRN66438.1"/>
    <property type="molecule type" value="Genomic_DNA"/>
</dbReference>
<dbReference type="Pfam" id="PF13424">
    <property type="entry name" value="TPR_12"/>
    <property type="match status" value="1"/>
</dbReference>
<dbReference type="SUPFAM" id="SSF52540">
    <property type="entry name" value="P-loop containing nucleoside triphosphate hydrolases"/>
    <property type="match status" value="1"/>
</dbReference>
<evidence type="ECO:0000256" key="7">
    <source>
        <dbReference type="SAM" id="MobiDB-lite"/>
    </source>
</evidence>
<organism evidence="9 10">
    <name type="scientific">Kibdelosporangium persicum</name>
    <dbReference type="NCBI Taxonomy" id="2698649"/>
    <lineage>
        <taxon>Bacteria</taxon>
        <taxon>Bacillati</taxon>
        <taxon>Actinomycetota</taxon>
        <taxon>Actinomycetes</taxon>
        <taxon>Pseudonocardiales</taxon>
        <taxon>Pseudonocardiaceae</taxon>
        <taxon>Kibdelosporangium</taxon>
    </lineage>
</organism>
<dbReference type="InterPro" id="IPR036388">
    <property type="entry name" value="WH-like_DNA-bd_sf"/>
</dbReference>
<protein>
    <submittedName>
        <fullName evidence="9">Regulatory protein AfsR</fullName>
    </submittedName>
</protein>
<dbReference type="InterPro" id="IPR016032">
    <property type="entry name" value="Sig_transdc_resp-reg_C-effctor"/>
</dbReference>
<dbReference type="SMART" id="SM00862">
    <property type="entry name" value="Trans_reg_C"/>
    <property type="match status" value="1"/>
</dbReference>
<evidence type="ECO:0000256" key="3">
    <source>
        <dbReference type="ARBA" id="ARBA00023125"/>
    </source>
</evidence>
<sequence length="1025" mass="109394">MNVGALGPVEVVANGVRANLGGAKPRTLLAALLVEPGQVVGIERLVDMIWDERPPQSAVALVHTYVSSLRRSFASIGAPAAVATRAPGYVLEIEPGDVDIVAFAQGLAQGRRAEQLQNFHEATELYRQALALWRGPAFGGVEAGFARARAMVIEDERLAVEEGLARCELALGNVSAALSRLSALSTAHPLREDARALLMRALYQSGRQADALTAYREGRERLITELGVEPGAALRELHSQILAGTLSGPAPAQKTATSTIRPPAPRQPTAAPSRIPNQLPPDIADFTGRAEQVTRVVRLARSQAHSAAPIVVSGVGGSGKSALAVHCAHLLAGDYPDGQLFADLRRTGNPVDAGDVLGRFLRALGVPAADLPDDPDERVELYRMTVAGRRLVIVLDNARAEHQVRPLLPGSGTCLVIVTSRARLTGLAGAEPIELDILSTETSVEMLGRIIGTERVDSEPDVAATIGGLCAGLPLAIRVAGAKLLARAHWPLRMLATRLADERRRLDELAVGDLAIRSSLELHYAELDSECRRVFHLLALLDLPGFGAWLAVPLLDVSPARAEDLVEHLVDLRLLDIAGIDALGRVRYRFHELVRIFGAEQGTRHEPAGVISEALSRMLHMLMALVEAGAARMTRVTLGLRLTPPTEVRLDPLLAADAMNNPTDWFASETTTMVRAVERARELGAEESSTLLITSLLSSPFVARNEFDGWKRMHDAGLDAAARSGDKRAEAAILAGLGQVYYERDDFAASLEYFQRALGTAVAAGEKSIQAVALVGIGTVQRDLARFTEAGTSLVRAAELARHIGDGSLLAAAKYGLGAIDRDHGDLSVAARAFEECVELYRELDDPRGEALALRGLSLCRRAEGDAESAAALSEDAYLILARVGDFLGAAYALQSLAKAKLRQGQPGGVAEILAACLRICADHGDRFGTALTTRTLGDLALATGDPAAATEHLETAVRLWHDLNLPLWEGRTLRDLAAAVLPQDPAAAEDHWSRALALLRANGAREAGELAGLAPRDWLNRVLL</sequence>
<reference evidence="9 10" key="1">
    <citation type="submission" date="2020-01" db="EMBL/GenBank/DDBJ databases">
        <title>Kibdelosporangium persica a novel Actinomycetes from a hot desert in Iran.</title>
        <authorList>
            <person name="Safaei N."/>
            <person name="Zaburannyi N."/>
            <person name="Mueller R."/>
            <person name="Wink J."/>
        </authorList>
    </citation>
    <scope>NUCLEOTIDE SEQUENCE [LARGE SCALE GENOMIC DNA]</scope>
    <source>
        <strain evidence="9 10">4NS15</strain>
    </source>
</reference>
<feature type="domain" description="OmpR/PhoB-type" evidence="8">
    <location>
        <begin position="1"/>
        <end position="93"/>
    </location>
</feature>